<dbReference type="PANTHER" id="PTHR16305">
    <property type="entry name" value="TESTICULAR SOLUBLE ADENYLYL CYCLASE"/>
    <property type="match status" value="1"/>
</dbReference>
<dbReference type="Gene3D" id="3.30.70.1230">
    <property type="entry name" value="Nucleotide cyclase"/>
    <property type="match status" value="1"/>
</dbReference>
<protein>
    <submittedName>
        <fullName evidence="4">Adenylate/guanylate cyclase domain-containing protein</fullName>
    </submittedName>
</protein>
<dbReference type="Gene3D" id="1.25.40.10">
    <property type="entry name" value="Tetratricopeptide repeat domain"/>
    <property type="match status" value="2"/>
</dbReference>
<reference evidence="4 5" key="1">
    <citation type="submission" date="2019-11" db="EMBL/GenBank/DDBJ databases">
        <title>Comparative genomics of hydrocarbon-degrading Desulfosarcina strains.</title>
        <authorList>
            <person name="Watanabe M."/>
            <person name="Kojima H."/>
            <person name="Fukui M."/>
        </authorList>
    </citation>
    <scope>NUCLEOTIDE SEQUENCE [LARGE SCALE GENOMIC DNA]</scope>
    <source>
        <strain evidence="4 5">PL12</strain>
    </source>
</reference>
<dbReference type="RefSeq" id="WP_155318916.1">
    <property type="nucleotide sequence ID" value="NZ_AP021874.1"/>
</dbReference>
<dbReference type="InterPro" id="IPR011990">
    <property type="entry name" value="TPR-like_helical_dom_sf"/>
</dbReference>
<dbReference type="GO" id="GO:0005524">
    <property type="term" value="F:ATP binding"/>
    <property type="evidence" value="ECO:0007669"/>
    <property type="project" value="UniProtKB-KW"/>
</dbReference>
<dbReference type="InterPro" id="IPR025874">
    <property type="entry name" value="DZR"/>
</dbReference>
<dbReference type="InterPro" id="IPR027417">
    <property type="entry name" value="P-loop_NTPase"/>
</dbReference>
<keyword evidence="2" id="KW-0067">ATP-binding</keyword>
<dbReference type="KEGG" id="dalk:DSCA_49510"/>
<dbReference type="GO" id="GO:0035556">
    <property type="term" value="P:intracellular signal transduction"/>
    <property type="evidence" value="ECO:0007669"/>
    <property type="project" value="InterPro"/>
</dbReference>
<dbReference type="Pfam" id="PF13191">
    <property type="entry name" value="AAA_16"/>
    <property type="match status" value="1"/>
</dbReference>
<dbReference type="SUPFAM" id="SSF48452">
    <property type="entry name" value="TPR-like"/>
    <property type="match status" value="2"/>
</dbReference>
<sequence length="1117" mass="125373">MKCQECRIENPSEALFCMKCGEKLKRKCSHCGTVCPEDALFCMKCGKRLDSQAPTDEGPQEDIAIEAERRQLTVMFCDLVDSSSLSEQLDPEDLRHVIQAYQETCGKVIRRFEGNITQYLGDGLLVYFGYPQAHEDDPQRAARAGLGIVEAITRQNPQHYEKWGVELAVRIGIHTGLVVAGEMGYGDTRERLAMGETPNIAARLQNEADPNTVVISAATHRLIEDFFACQQLDTLVLKGFSKPVGVCQLHQESSARSRLDTEVSTGSTPLVGRDQELGLLFERWEQIEEGMGQVVLLSGEAGVGKSRLVQAMKEHVAQDPKAWLTPCQCSPYHQNSAFYPVLDLLERIVLQFERGDDPAKKLSRLEGFLVQYGIPHAEMVPLFADLLSIPLNDKYTPSKLSPERQKQLVLQSILGVMLEIANRQPLLLVMEDLHWADPTTLEFLNLLVDQIPTTRIFALFTFRPDFSPPWSGRAHLSHPTLRRLTRKQAAIMIQNVAGGKLLPAVVLEQIVEKTDGVPLFVEELTKMVLESGLLVERGESYELAGPLPPLAIPTTLQDSLTARLDRLASAKEIAQLSAILGREFSYEMLQAVSFLNEQSLQQGLNQLVEAELLYQRGIPPKATYVFKHALIQETAYQSLLKGTRQQYHQRIAGILVGEFAETVATKPELVAHHYTEAGLGEQAIPFWLQAGQRAMQRSANEEAIAHLTRGLNVLKELPKSPQRDQQELPLQMALGSALIVSRGYAVAEVEATYNKALELCGRIGDTPEVVPVLFALGRYYYVFRAEYQIAHDLGKRLLKLAQEHDDAAALMMAHTVLGITSFWAAQYTASREHVEKALVLFDMGSHQDRDFRYAQDIRIVCFCYRVWTLLNLGYPKQAVEALKEMEALSNELLHPPSTALFLVTACILHYWCHDTEKIEENARTLLASANQHGFVQWMYFGTFFLGWSQIEKESGEEQIAQLSQAAADWQANGNEVLFPFLRGVLADAYRTAGIAEKGLKAVNEALVKIEQTGERQEEARLHWLKGELLLIQNDRQGRQAEACFQQAVDIAHRYGAKYQELQAAVSLSRLWRARGRKKEAQSLLSEIYGWFTEGFDTQNLREAKALLDELHEVEDLS</sequence>
<dbReference type="Pfam" id="PF12773">
    <property type="entry name" value="DZR"/>
    <property type="match status" value="1"/>
</dbReference>
<evidence type="ECO:0000259" key="3">
    <source>
        <dbReference type="PROSITE" id="PS50125"/>
    </source>
</evidence>
<name>A0A5K7YVE4_9BACT</name>
<organism evidence="4 5">
    <name type="scientific">Desulfosarcina alkanivorans</name>
    <dbReference type="NCBI Taxonomy" id="571177"/>
    <lineage>
        <taxon>Bacteria</taxon>
        <taxon>Pseudomonadati</taxon>
        <taxon>Thermodesulfobacteriota</taxon>
        <taxon>Desulfobacteria</taxon>
        <taxon>Desulfobacterales</taxon>
        <taxon>Desulfosarcinaceae</taxon>
        <taxon>Desulfosarcina</taxon>
    </lineage>
</organism>
<dbReference type="SUPFAM" id="SSF55073">
    <property type="entry name" value="Nucleotide cyclase"/>
    <property type="match status" value="1"/>
</dbReference>
<accession>A0A5K7YVE4</accession>
<keyword evidence="1" id="KW-0547">Nucleotide-binding</keyword>
<keyword evidence="5" id="KW-1185">Reference proteome</keyword>
<feature type="domain" description="Guanylate cyclase" evidence="3">
    <location>
        <begin position="73"/>
        <end position="205"/>
    </location>
</feature>
<dbReference type="SMART" id="SM00044">
    <property type="entry name" value="CYCc"/>
    <property type="match status" value="1"/>
</dbReference>
<evidence type="ECO:0000313" key="5">
    <source>
        <dbReference type="Proteomes" id="UP000427906"/>
    </source>
</evidence>
<dbReference type="OrthoDB" id="222290at2"/>
<dbReference type="GO" id="GO:0004016">
    <property type="term" value="F:adenylate cyclase activity"/>
    <property type="evidence" value="ECO:0007669"/>
    <property type="project" value="UniProtKB-ARBA"/>
</dbReference>
<dbReference type="GO" id="GO:0005737">
    <property type="term" value="C:cytoplasm"/>
    <property type="evidence" value="ECO:0007669"/>
    <property type="project" value="TreeGrafter"/>
</dbReference>
<evidence type="ECO:0000256" key="2">
    <source>
        <dbReference type="ARBA" id="ARBA00022840"/>
    </source>
</evidence>
<dbReference type="GO" id="GO:0009190">
    <property type="term" value="P:cyclic nucleotide biosynthetic process"/>
    <property type="evidence" value="ECO:0007669"/>
    <property type="project" value="InterPro"/>
</dbReference>
<dbReference type="InterPro" id="IPR041664">
    <property type="entry name" value="AAA_16"/>
</dbReference>
<dbReference type="AlphaFoldDB" id="A0A5K7YVE4"/>
<dbReference type="Proteomes" id="UP000427906">
    <property type="component" value="Chromosome"/>
</dbReference>
<evidence type="ECO:0000256" key="1">
    <source>
        <dbReference type="ARBA" id="ARBA00022741"/>
    </source>
</evidence>
<dbReference type="CDD" id="cd07302">
    <property type="entry name" value="CHD"/>
    <property type="match status" value="1"/>
</dbReference>
<dbReference type="Gene3D" id="3.40.50.300">
    <property type="entry name" value="P-loop containing nucleotide triphosphate hydrolases"/>
    <property type="match status" value="1"/>
</dbReference>
<gene>
    <name evidence="4" type="ORF">DSCA_49510</name>
</gene>
<evidence type="ECO:0000313" key="4">
    <source>
        <dbReference type="EMBL" id="BBO71021.1"/>
    </source>
</evidence>
<dbReference type="EMBL" id="AP021874">
    <property type="protein sequence ID" value="BBO71021.1"/>
    <property type="molecule type" value="Genomic_DNA"/>
</dbReference>
<dbReference type="PANTHER" id="PTHR16305:SF28">
    <property type="entry name" value="GUANYLATE CYCLASE DOMAIN-CONTAINING PROTEIN"/>
    <property type="match status" value="1"/>
</dbReference>
<dbReference type="Pfam" id="PF00211">
    <property type="entry name" value="Guanylate_cyc"/>
    <property type="match status" value="1"/>
</dbReference>
<dbReference type="InterPro" id="IPR001054">
    <property type="entry name" value="A/G_cyclase"/>
</dbReference>
<dbReference type="SUPFAM" id="SSF52540">
    <property type="entry name" value="P-loop containing nucleoside triphosphate hydrolases"/>
    <property type="match status" value="1"/>
</dbReference>
<dbReference type="PROSITE" id="PS50125">
    <property type="entry name" value="GUANYLATE_CYCLASE_2"/>
    <property type="match status" value="1"/>
</dbReference>
<dbReference type="InterPro" id="IPR029787">
    <property type="entry name" value="Nucleotide_cyclase"/>
</dbReference>
<proteinExistence type="predicted"/>